<dbReference type="OrthoDB" id="5874910at2759"/>
<dbReference type="Gene3D" id="3.40.33.10">
    <property type="entry name" value="CAP"/>
    <property type="match status" value="1"/>
</dbReference>
<feature type="compositionally biased region" description="Low complexity" evidence="1">
    <location>
        <begin position="162"/>
        <end position="199"/>
    </location>
</feature>
<name>A0A016WIG1_9BILA</name>
<dbReference type="STRING" id="53326.A0A016WIG1"/>
<comment type="caution">
    <text evidence="3">The sequence shown here is derived from an EMBL/GenBank/DDBJ whole genome shotgun (WGS) entry which is preliminary data.</text>
</comment>
<evidence type="ECO:0000256" key="1">
    <source>
        <dbReference type="SAM" id="MobiDB-lite"/>
    </source>
</evidence>
<feature type="compositionally biased region" description="Low complexity" evidence="1">
    <location>
        <begin position="264"/>
        <end position="277"/>
    </location>
</feature>
<dbReference type="CDD" id="cd05380">
    <property type="entry name" value="CAP_euk"/>
    <property type="match status" value="1"/>
</dbReference>
<keyword evidence="4" id="KW-1185">Reference proteome</keyword>
<dbReference type="InterPro" id="IPR014044">
    <property type="entry name" value="CAP_dom"/>
</dbReference>
<evidence type="ECO:0000313" key="4">
    <source>
        <dbReference type="Proteomes" id="UP000024635"/>
    </source>
</evidence>
<proteinExistence type="predicted"/>
<dbReference type="InterPro" id="IPR035940">
    <property type="entry name" value="CAP_sf"/>
</dbReference>
<organism evidence="3 4">
    <name type="scientific">Ancylostoma ceylanicum</name>
    <dbReference type="NCBI Taxonomy" id="53326"/>
    <lineage>
        <taxon>Eukaryota</taxon>
        <taxon>Metazoa</taxon>
        <taxon>Ecdysozoa</taxon>
        <taxon>Nematoda</taxon>
        <taxon>Chromadorea</taxon>
        <taxon>Rhabditida</taxon>
        <taxon>Rhabditina</taxon>
        <taxon>Rhabditomorpha</taxon>
        <taxon>Strongyloidea</taxon>
        <taxon>Ancylostomatidae</taxon>
        <taxon>Ancylostomatinae</taxon>
        <taxon>Ancylostoma</taxon>
    </lineage>
</organism>
<sequence length="348" mass="39894">MESQMLGISRLEHKKIEEIREISQPHEIVNLLYKRKKSWAGHVARMKDNRWTMRLSHWYPRTKLPTGRPPLRWIDPLWRQIGRTWTRLAQDREKWHGCELRPQWTRISSTPELGKPLYDPGAAGTKCAKNEQCSRVIKGAECLQAGDPYMGLCKTDLKEIPTYTKPTTKPVTESSAATESESTAVTESASTATADDTTTQSSDGLSQELRDKIEDMHNYYRSILAKGQIRNGKEGKPNCPTATNMYRMRYDMTLELEAQKYADSCPSSSSPVSSRSSGENYQTFSPTEITDEVAIKNALEIWFEQILKRGVNKRMMYNKKLEEKPRAPTAFTQVCRFIDRKKTSEKSE</sequence>
<dbReference type="SUPFAM" id="SSF55797">
    <property type="entry name" value="PR-1-like"/>
    <property type="match status" value="1"/>
</dbReference>
<dbReference type="SMART" id="SM00198">
    <property type="entry name" value="SCP"/>
    <property type="match status" value="1"/>
</dbReference>
<gene>
    <name evidence="3" type="primary">Acey_s0650.g1130</name>
    <name evidence="3" type="ORF">Y032_0650g1130</name>
</gene>
<feature type="domain" description="SCP" evidence="2">
    <location>
        <begin position="208"/>
        <end position="345"/>
    </location>
</feature>
<evidence type="ECO:0000259" key="2">
    <source>
        <dbReference type="SMART" id="SM00198"/>
    </source>
</evidence>
<feature type="region of interest" description="Disordered" evidence="1">
    <location>
        <begin position="162"/>
        <end position="206"/>
    </location>
</feature>
<feature type="region of interest" description="Disordered" evidence="1">
    <location>
        <begin position="263"/>
        <end position="283"/>
    </location>
</feature>
<dbReference type="EMBL" id="JARK01000250">
    <property type="protein sequence ID" value="EYC39579.1"/>
    <property type="molecule type" value="Genomic_DNA"/>
</dbReference>
<reference evidence="4" key="1">
    <citation type="journal article" date="2015" name="Nat. Genet.">
        <title>The genome and transcriptome of the zoonotic hookworm Ancylostoma ceylanicum identify infection-specific gene families.</title>
        <authorList>
            <person name="Schwarz E.M."/>
            <person name="Hu Y."/>
            <person name="Antoshechkin I."/>
            <person name="Miller M.M."/>
            <person name="Sternberg P.W."/>
            <person name="Aroian R.V."/>
        </authorList>
    </citation>
    <scope>NUCLEOTIDE SEQUENCE</scope>
    <source>
        <strain evidence="4">HY135</strain>
    </source>
</reference>
<accession>A0A016WIG1</accession>
<protein>
    <recommendedName>
        <fullName evidence="2">SCP domain-containing protein</fullName>
    </recommendedName>
</protein>
<dbReference type="Proteomes" id="UP000024635">
    <property type="component" value="Unassembled WGS sequence"/>
</dbReference>
<evidence type="ECO:0000313" key="3">
    <source>
        <dbReference type="EMBL" id="EYC39579.1"/>
    </source>
</evidence>
<dbReference type="AlphaFoldDB" id="A0A016WIG1"/>
<dbReference type="Pfam" id="PF00188">
    <property type="entry name" value="CAP"/>
    <property type="match status" value="1"/>
</dbReference>